<feature type="compositionally biased region" description="Low complexity" evidence="1">
    <location>
        <begin position="105"/>
        <end position="154"/>
    </location>
</feature>
<sequence>MEQGEPRANNKARISSSNQTSTDQDDARYSQSSTCNEDDFRTQPCLTSAEVEMEIGLMDEYVEHNLRAVIVLVGYLPDDMHNTIMKNVYSSQENDANTSDSDSYSISNNRNDMDSNSESSSSGSSDGSSDSDNSNANTEDSSCESSSSHSSNLRDSGDSSDDQSSGYEYRRKNKRQFKANGKSKRQNAKRKEGSNKGSKTKKGTSKKTYKRSSCHRPSSNAESAKRQRW</sequence>
<reference evidence="2 3" key="1">
    <citation type="submission" date="2020-12" db="EMBL/GenBank/DDBJ databases">
        <title>Metabolic potential, ecology and presence of endohyphal bacteria is reflected in genomic diversity of Mucoromycotina.</title>
        <authorList>
            <person name="Muszewska A."/>
            <person name="Okrasinska A."/>
            <person name="Steczkiewicz K."/>
            <person name="Drgas O."/>
            <person name="Orlowska M."/>
            <person name="Perlinska-Lenart U."/>
            <person name="Aleksandrzak-Piekarczyk T."/>
            <person name="Szatraj K."/>
            <person name="Zielenkiewicz U."/>
            <person name="Pilsyk S."/>
            <person name="Malc E."/>
            <person name="Mieczkowski P."/>
            <person name="Kruszewska J.S."/>
            <person name="Biernat P."/>
            <person name="Pawlowska J."/>
        </authorList>
    </citation>
    <scope>NUCLEOTIDE SEQUENCE [LARGE SCALE GENOMIC DNA]</scope>
    <source>
        <strain evidence="2 3">CBS 142.35</strain>
    </source>
</reference>
<organism evidence="2 3">
    <name type="scientific">Circinella minor</name>
    <dbReference type="NCBI Taxonomy" id="1195481"/>
    <lineage>
        <taxon>Eukaryota</taxon>
        <taxon>Fungi</taxon>
        <taxon>Fungi incertae sedis</taxon>
        <taxon>Mucoromycota</taxon>
        <taxon>Mucoromycotina</taxon>
        <taxon>Mucoromycetes</taxon>
        <taxon>Mucorales</taxon>
        <taxon>Lichtheimiaceae</taxon>
        <taxon>Circinella</taxon>
    </lineage>
</organism>
<feature type="compositionally biased region" description="Basic residues" evidence="1">
    <location>
        <begin position="171"/>
        <end position="188"/>
    </location>
</feature>
<dbReference type="Proteomes" id="UP000646827">
    <property type="component" value="Unassembled WGS sequence"/>
</dbReference>
<dbReference type="OrthoDB" id="2302059at2759"/>
<comment type="caution">
    <text evidence="2">The sequence shown here is derived from an EMBL/GenBank/DDBJ whole genome shotgun (WGS) entry which is preliminary data.</text>
</comment>
<protein>
    <submittedName>
        <fullName evidence="2">Uncharacterized protein</fullName>
    </submittedName>
</protein>
<feature type="region of interest" description="Disordered" evidence="1">
    <location>
        <begin position="91"/>
        <end position="229"/>
    </location>
</feature>
<evidence type="ECO:0000256" key="1">
    <source>
        <dbReference type="SAM" id="MobiDB-lite"/>
    </source>
</evidence>
<feature type="region of interest" description="Disordered" evidence="1">
    <location>
        <begin position="1"/>
        <end position="40"/>
    </location>
</feature>
<feature type="compositionally biased region" description="Polar residues" evidence="1">
    <location>
        <begin position="91"/>
        <end position="104"/>
    </location>
</feature>
<gene>
    <name evidence="2" type="ORF">INT45_011554</name>
</gene>
<name>A0A8H7VNQ9_9FUNG</name>
<feature type="compositionally biased region" description="Basic residues" evidence="1">
    <location>
        <begin position="198"/>
        <end position="214"/>
    </location>
</feature>
<accession>A0A8H7VNQ9</accession>
<proteinExistence type="predicted"/>
<dbReference type="AlphaFoldDB" id="A0A8H7VNQ9"/>
<evidence type="ECO:0000313" key="2">
    <source>
        <dbReference type="EMBL" id="KAG2223208.1"/>
    </source>
</evidence>
<dbReference type="EMBL" id="JAEPRB010000066">
    <property type="protein sequence ID" value="KAG2223208.1"/>
    <property type="molecule type" value="Genomic_DNA"/>
</dbReference>
<evidence type="ECO:0000313" key="3">
    <source>
        <dbReference type="Proteomes" id="UP000646827"/>
    </source>
</evidence>
<keyword evidence="3" id="KW-1185">Reference proteome</keyword>